<dbReference type="GO" id="GO:0005643">
    <property type="term" value="C:nuclear pore"/>
    <property type="evidence" value="ECO:0007669"/>
    <property type="project" value="TreeGrafter"/>
</dbReference>
<feature type="domain" description="NUP160 C-terminal TPR" evidence="6">
    <location>
        <begin position="1185"/>
        <end position="1411"/>
    </location>
</feature>
<evidence type="ECO:0000259" key="5">
    <source>
        <dbReference type="Pfam" id="PF11715"/>
    </source>
</evidence>
<sequence length="1433" mass="161612">MSFPIETPFPLDIPPTVRPVSHHTDSTAPLPTHSRSPPLSGIVGLSKLYPPSFILWRLMNDGRILELRRVFTASQREDGISLDIQNDLPTVTHTNTPVQITFPTPICPTPRVYLSNDGSEVRFQGVSACGTLWTASFPTPDVFYEQGWRRRVVKKYGIKLVSGQRVRVVQFPDERCVVVGCEGGAVVVVERKEDGQNEEDTYLEHQLVETNYIQQLKSATPARIKNFLSPFLGASRDTTPASTDGRQPIALNSVRFYEFVLCRDRQLQIWNLKTKSKWKTIALPLDAPQRMGSAKEEPKTGHLTDPTPRHYIQVFDLEQYETVMGAFSMRGVEFKVAVYVPPAEDGDPFFAIYRGRIDQYGDMQEFALACTKHVPSCEEEPVPPEGSTSEQMSIRSPQPETLIDFVIVDNAMTANAYAWWIWGLWEKDGESVARFTQLWQVDADDPNAVISPKASEGRWTTVLQGCSKPLDLTAGLSEMDILDFICSRERYSENTVLKALGRYETQTAAMFRDGRRAKGDRPEALRQAVQQVIMPEGERDGEVASSLKKLIQLCEDVHKLGNSPCAIEYDRSAGSITIIKRGVLVAVRDSDPAELIRGIQTRVVDPADFAIFGSPVMDEEASSFFGNPELREGLTAFLGVVEWVRTHVPPSALRGIENRVKMIVADGGGQDISALSSQLLREFLHPLTTSVDFTKFEQRYRNIPPRFVEIFVQLLLGMPGRDSLDMMGTVPGTSSVFSNTIIATAFERIAMDRYRMIKDTLMVLLVALFVCKEVVEGDVLSVCFSGYYAWRAAYWMGVTRVQAANPPLGPSLPQPERIVTHLLSQAYRPPLDFEATDYTALIPKAVGWFSWSTGFSGPDFGEIARVTNRIIGLGTPESVREIVFGLPLSAAVAYLRGRVYVEEQDWDSAKRSFEDAVMSFGENVPLAGNDLTVIVPDEVIDGGRTAYYRHLTDLFMDQGAKVLVIKYGKEVLQRLTGETAEVNKLSEAYIKSLRKAIFMYSLDLKSWQDAHKAVLTMPDRATRLVWLKSLVSALAENNCIDELCNGLTFNGLIEEVEYELIAKTRVTSIERGVKETGPNWHRILYTFYISRGDYRNAASTMYIYAHRLNRLSEGLHGTGVSMHKVLVEQARSYLAAVTALSMVPEDFCWLVAPERDGELGAERVRKRRRVESDQRRRHLMSIVQLPDLRKESALAHAKLHLHSPDLDQVSVGLPYPEDALVLYVEREMYEEALTLGRLFELDLTRVFESLVEGCVWMDRGATGGLPASDTTASSDHAWDALKKYLERHDSEETGFKYRKAVIDRALFCDREVKLPLWLTRVYKTHFPDDLIRIYLKHDLVDQAAKFTIQYIQEQQHPRPTHQSFTRWLPYTLIDRIITDLQQRNDKRDQDVLAALTEYFRFVGAESEEVLRGYAGKIGINQGESEVLSKSMFL</sequence>
<comment type="subcellular location">
    <subcellularLocation>
        <location evidence="1">Nucleus</location>
    </subcellularLocation>
</comment>
<dbReference type="STRING" id="645134.A0A0L0HAQ3"/>
<protein>
    <submittedName>
        <fullName evidence="8">Uncharacterized protein</fullName>
    </submittedName>
</protein>
<dbReference type="Proteomes" id="UP000053201">
    <property type="component" value="Unassembled WGS sequence"/>
</dbReference>
<dbReference type="OrthoDB" id="67716at2759"/>
<name>A0A0L0HAQ3_SPIPD</name>
<dbReference type="GO" id="GO:0017056">
    <property type="term" value="F:structural constituent of nuclear pore"/>
    <property type="evidence" value="ECO:0007669"/>
    <property type="project" value="TreeGrafter"/>
</dbReference>
<gene>
    <name evidence="8" type="ORF">SPPG_06460</name>
</gene>
<dbReference type="EMBL" id="KQ257461">
    <property type="protein sequence ID" value="KNC98046.1"/>
    <property type="molecule type" value="Genomic_DNA"/>
</dbReference>
<keyword evidence="9" id="KW-1185">Reference proteome</keyword>
<dbReference type="InterPro" id="IPR056536">
    <property type="entry name" value="TPR_NUP160_C"/>
</dbReference>
<proteinExistence type="predicted"/>
<feature type="domain" description="NUP160 middle TPR" evidence="7">
    <location>
        <begin position="891"/>
        <end position="1141"/>
    </location>
</feature>
<evidence type="ECO:0000259" key="7">
    <source>
        <dbReference type="Pfam" id="PF23354"/>
    </source>
</evidence>
<dbReference type="PANTHER" id="PTHR21286:SF0">
    <property type="entry name" value="NUCLEAR PORE COMPLEX PROTEIN NUP160"/>
    <property type="match status" value="1"/>
</dbReference>
<evidence type="ECO:0000256" key="3">
    <source>
        <dbReference type="ARBA" id="ARBA00023242"/>
    </source>
</evidence>
<organism evidence="8 9">
    <name type="scientific">Spizellomyces punctatus (strain DAOM BR117)</name>
    <dbReference type="NCBI Taxonomy" id="645134"/>
    <lineage>
        <taxon>Eukaryota</taxon>
        <taxon>Fungi</taxon>
        <taxon>Fungi incertae sedis</taxon>
        <taxon>Chytridiomycota</taxon>
        <taxon>Chytridiomycota incertae sedis</taxon>
        <taxon>Chytridiomycetes</taxon>
        <taxon>Spizellomycetales</taxon>
        <taxon>Spizellomycetaceae</taxon>
        <taxon>Spizellomyces</taxon>
    </lineage>
</organism>
<dbReference type="PANTHER" id="PTHR21286">
    <property type="entry name" value="NUCLEAR PORE COMPLEX PROTEIN NUP160"/>
    <property type="match status" value="1"/>
</dbReference>
<dbReference type="InterPro" id="IPR059141">
    <property type="entry name" value="Beta-prop_Nup120_160"/>
</dbReference>
<feature type="compositionally biased region" description="Polar residues" evidence="4">
    <location>
        <begin position="26"/>
        <end position="36"/>
    </location>
</feature>
<dbReference type="Pfam" id="PF11715">
    <property type="entry name" value="Beta-prop_Nup120_160"/>
    <property type="match status" value="1"/>
</dbReference>
<evidence type="ECO:0000313" key="9">
    <source>
        <dbReference type="Proteomes" id="UP000053201"/>
    </source>
</evidence>
<keyword evidence="2" id="KW-0813">Transport</keyword>
<reference evidence="8 9" key="1">
    <citation type="submission" date="2009-08" db="EMBL/GenBank/DDBJ databases">
        <title>The Genome Sequence of Spizellomyces punctatus strain DAOM BR117.</title>
        <authorList>
            <consortium name="The Broad Institute Genome Sequencing Platform"/>
            <person name="Russ C."/>
            <person name="Cuomo C."/>
            <person name="Shea T."/>
            <person name="Young S.K."/>
            <person name="Zeng Q."/>
            <person name="Koehrsen M."/>
            <person name="Haas B."/>
            <person name="Borodovsky M."/>
            <person name="Guigo R."/>
            <person name="Alvarado L."/>
            <person name="Berlin A."/>
            <person name="Bochicchio J."/>
            <person name="Borenstein D."/>
            <person name="Chapman S."/>
            <person name="Chen Z."/>
            <person name="Engels R."/>
            <person name="Freedman E."/>
            <person name="Gellesch M."/>
            <person name="Goldberg J."/>
            <person name="Griggs A."/>
            <person name="Gujja S."/>
            <person name="Heiman D."/>
            <person name="Hepburn T."/>
            <person name="Howarth C."/>
            <person name="Jen D."/>
            <person name="Larson L."/>
            <person name="Lewis B."/>
            <person name="Mehta T."/>
            <person name="Park D."/>
            <person name="Pearson M."/>
            <person name="Roberts A."/>
            <person name="Saif S."/>
            <person name="Shenoy N."/>
            <person name="Sisk P."/>
            <person name="Stolte C."/>
            <person name="Sykes S."/>
            <person name="Thomson T."/>
            <person name="Walk T."/>
            <person name="White J."/>
            <person name="Yandava C."/>
            <person name="Burger G."/>
            <person name="Gray M.W."/>
            <person name="Holland P.W.H."/>
            <person name="King N."/>
            <person name="Lang F.B.F."/>
            <person name="Roger A.J."/>
            <person name="Ruiz-Trillo I."/>
            <person name="Lander E."/>
            <person name="Nusbaum C."/>
        </authorList>
    </citation>
    <scope>NUCLEOTIDE SEQUENCE [LARGE SCALE GENOMIC DNA]</scope>
    <source>
        <strain evidence="8 9">DAOM BR117</strain>
    </source>
</reference>
<evidence type="ECO:0000313" key="8">
    <source>
        <dbReference type="EMBL" id="KNC98046.1"/>
    </source>
</evidence>
<dbReference type="GeneID" id="27689758"/>
<evidence type="ECO:0000256" key="2">
    <source>
        <dbReference type="ARBA" id="ARBA00022448"/>
    </source>
</evidence>
<dbReference type="InterPro" id="IPR056535">
    <property type="entry name" value="TPR_NUP160_M"/>
</dbReference>
<dbReference type="eggNOG" id="KOG4521">
    <property type="taxonomic scope" value="Eukaryota"/>
</dbReference>
<dbReference type="InterPro" id="IPR021717">
    <property type="entry name" value="Nucleoporin_Nup160"/>
</dbReference>
<feature type="domain" description="Nucleoporin Nup120/160 beta-propeller" evidence="5">
    <location>
        <begin position="53"/>
        <end position="594"/>
    </location>
</feature>
<feature type="region of interest" description="Disordered" evidence="4">
    <location>
        <begin position="1"/>
        <end position="36"/>
    </location>
</feature>
<accession>A0A0L0HAQ3</accession>
<evidence type="ECO:0000259" key="6">
    <source>
        <dbReference type="Pfam" id="PF23347"/>
    </source>
</evidence>
<evidence type="ECO:0000256" key="1">
    <source>
        <dbReference type="ARBA" id="ARBA00004123"/>
    </source>
</evidence>
<keyword evidence="3" id="KW-0539">Nucleus</keyword>
<dbReference type="VEuPathDB" id="FungiDB:SPPG_06460"/>
<dbReference type="InParanoid" id="A0A0L0HAQ3"/>
<dbReference type="Pfam" id="PF23347">
    <property type="entry name" value="TPR_Nup160_C"/>
    <property type="match status" value="1"/>
</dbReference>
<dbReference type="Pfam" id="PF23354">
    <property type="entry name" value="TPR_NUP160_120_M"/>
    <property type="match status" value="1"/>
</dbReference>
<dbReference type="RefSeq" id="XP_016606086.1">
    <property type="nucleotide sequence ID" value="XM_016754662.1"/>
</dbReference>
<dbReference type="OMA" id="TLWKNNM"/>
<evidence type="ECO:0000256" key="4">
    <source>
        <dbReference type="SAM" id="MobiDB-lite"/>
    </source>
</evidence>